<reference evidence="7 8" key="1">
    <citation type="submission" date="2016-10" db="EMBL/GenBank/DDBJ databases">
        <title>Alkaliphiles isolated from bioreactors.</title>
        <authorList>
            <person name="Salah Z."/>
            <person name="Rout S.P."/>
            <person name="Humphreys P.N."/>
        </authorList>
    </citation>
    <scope>NUCLEOTIDE SEQUENCE [LARGE SCALE GENOMIC DNA]</scope>
    <source>
        <strain evidence="7 8">ZS02</strain>
    </source>
</reference>
<dbReference type="Gene3D" id="3.30.700.10">
    <property type="entry name" value="Glycoprotein, Type 4 Pilin"/>
    <property type="match status" value="1"/>
</dbReference>
<name>A0A1R1I5N9_9RHOO</name>
<evidence type="ECO:0000256" key="5">
    <source>
        <dbReference type="ARBA" id="ARBA00023136"/>
    </source>
</evidence>
<dbReference type="Proteomes" id="UP000187526">
    <property type="component" value="Unassembled WGS sequence"/>
</dbReference>
<evidence type="ECO:0000313" key="7">
    <source>
        <dbReference type="EMBL" id="OMG54001.1"/>
    </source>
</evidence>
<organism evidence="7 8">
    <name type="scientific">Azonexus hydrophilus</name>
    <dbReference type="NCBI Taxonomy" id="418702"/>
    <lineage>
        <taxon>Bacteria</taxon>
        <taxon>Pseudomonadati</taxon>
        <taxon>Pseudomonadota</taxon>
        <taxon>Betaproteobacteria</taxon>
        <taxon>Rhodocyclales</taxon>
        <taxon>Azonexaceae</taxon>
        <taxon>Azonexus</taxon>
    </lineage>
</organism>
<evidence type="ECO:0000256" key="3">
    <source>
        <dbReference type="ARBA" id="ARBA00022692"/>
    </source>
</evidence>
<gene>
    <name evidence="7" type="ORF">BJN45_09965</name>
</gene>
<protein>
    <recommendedName>
        <fullName evidence="9">MSHA biogenesis protein MshC</fullName>
    </recommendedName>
</protein>
<dbReference type="InterPro" id="IPR002416">
    <property type="entry name" value="T2SS_protein-GspH"/>
</dbReference>
<dbReference type="GO" id="GO:0015627">
    <property type="term" value="C:type II protein secretion system complex"/>
    <property type="evidence" value="ECO:0007669"/>
    <property type="project" value="InterPro"/>
</dbReference>
<dbReference type="EMBL" id="MTHD01000003">
    <property type="protein sequence ID" value="OMG54001.1"/>
    <property type="molecule type" value="Genomic_DNA"/>
</dbReference>
<dbReference type="PROSITE" id="PS00409">
    <property type="entry name" value="PROKAR_NTER_METHYL"/>
    <property type="match status" value="1"/>
</dbReference>
<sequence>MRRQAGFTLVELVVVMVLLGILAVVVLPRLASTNAFGDAAFHAEVVAGLRYAQKSAVSHRRLVCAELTATTLTLRIAASNPAAACGAALLRALDGAEAFASTTRASMALAAGNLPLTLHFQPDGRISSDVAGTAVWTGTLVIDDMPGISIAGATGYVK</sequence>
<feature type="transmembrane region" description="Helical" evidence="6">
    <location>
        <begin position="7"/>
        <end position="27"/>
    </location>
</feature>
<evidence type="ECO:0000256" key="6">
    <source>
        <dbReference type="SAM" id="Phobius"/>
    </source>
</evidence>
<dbReference type="InterPro" id="IPR045584">
    <property type="entry name" value="Pilin-like"/>
</dbReference>
<dbReference type="GO" id="GO:0016020">
    <property type="term" value="C:membrane"/>
    <property type="evidence" value="ECO:0007669"/>
    <property type="project" value="UniProtKB-SubCell"/>
</dbReference>
<evidence type="ECO:0000313" key="8">
    <source>
        <dbReference type="Proteomes" id="UP000187526"/>
    </source>
</evidence>
<keyword evidence="4 6" id="KW-1133">Transmembrane helix</keyword>
<comment type="subcellular location">
    <subcellularLocation>
        <location evidence="1">Membrane</location>
        <topology evidence="1">Single-pass membrane protein</topology>
    </subcellularLocation>
</comment>
<proteinExistence type="predicted"/>
<evidence type="ECO:0000256" key="4">
    <source>
        <dbReference type="ARBA" id="ARBA00022989"/>
    </source>
</evidence>
<dbReference type="AlphaFoldDB" id="A0A1R1I5N9"/>
<evidence type="ECO:0000256" key="2">
    <source>
        <dbReference type="ARBA" id="ARBA00022481"/>
    </source>
</evidence>
<dbReference type="InterPro" id="IPR012902">
    <property type="entry name" value="N_methyl_site"/>
</dbReference>
<keyword evidence="2" id="KW-0488">Methylation</keyword>
<comment type="caution">
    <text evidence="7">The sequence shown here is derived from an EMBL/GenBank/DDBJ whole genome shotgun (WGS) entry which is preliminary data.</text>
</comment>
<dbReference type="Pfam" id="PF07963">
    <property type="entry name" value="N_methyl"/>
    <property type="match status" value="1"/>
</dbReference>
<dbReference type="NCBIfam" id="TIGR02532">
    <property type="entry name" value="IV_pilin_GFxxxE"/>
    <property type="match status" value="1"/>
</dbReference>
<dbReference type="SUPFAM" id="SSF54523">
    <property type="entry name" value="Pili subunits"/>
    <property type="match status" value="1"/>
</dbReference>
<dbReference type="GO" id="GO:0015628">
    <property type="term" value="P:protein secretion by the type II secretion system"/>
    <property type="evidence" value="ECO:0007669"/>
    <property type="project" value="InterPro"/>
</dbReference>
<keyword evidence="5 6" id="KW-0472">Membrane</keyword>
<keyword evidence="8" id="KW-1185">Reference proteome</keyword>
<evidence type="ECO:0000256" key="1">
    <source>
        <dbReference type="ARBA" id="ARBA00004167"/>
    </source>
</evidence>
<dbReference type="STRING" id="418702.BJN45_09965"/>
<accession>A0A1R1I5N9</accession>
<evidence type="ECO:0008006" key="9">
    <source>
        <dbReference type="Google" id="ProtNLM"/>
    </source>
</evidence>
<dbReference type="PRINTS" id="PR00885">
    <property type="entry name" value="BCTERIALGSPH"/>
</dbReference>
<keyword evidence="3 6" id="KW-0812">Transmembrane</keyword>